<evidence type="ECO:0000256" key="5">
    <source>
        <dbReference type="SAM" id="Phobius"/>
    </source>
</evidence>
<protein>
    <submittedName>
        <fullName evidence="6">Alkylresorcinol O-methyltransferase</fullName>
    </submittedName>
</protein>
<gene>
    <name evidence="6" type="ORF">SAMN04489812_0357</name>
</gene>
<dbReference type="GO" id="GO:0004671">
    <property type="term" value="F:protein C-terminal S-isoprenylcysteine carboxyl O-methyltransferase activity"/>
    <property type="evidence" value="ECO:0007669"/>
    <property type="project" value="InterPro"/>
</dbReference>
<name>A0A1H1N2V2_9ACTN</name>
<evidence type="ECO:0000313" key="6">
    <source>
        <dbReference type="EMBL" id="SDR93306.1"/>
    </source>
</evidence>
<evidence type="ECO:0000256" key="3">
    <source>
        <dbReference type="ARBA" id="ARBA00022989"/>
    </source>
</evidence>
<keyword evidence="7" id="KW-1185">Reference proteome</keyword>
<reference evidence="6 7" key="1">
    <citation type="submission" date="2016-10" db="EMBL/GenBank/DDBJ databases">
        <authorList>
            <person name="de Groot N.N."/>
        </authorList>
    </citation>
    <scope>NUCLEOTIDE SEQUENCE [LARGE SCALE GENOMIC DNA]</scope>
    <source>
        <strain evidence="6 7">DSM 21800</strain>
    </source>
</reference>
<dbReference type="InterPro" id="IPR007269">
    <property type="entry name" value="ICMT_MeTrfase"/>
</dbReference>
<evidence type="ECO:0000256" key="4">
    <source>
        <dbReference type="ARBA" id="ARBA00023136"/>
    </source>
</evidence>
<feature type="transmembrane region" description="Helical" evidence="5">
    <location>
        <begin position="66"/>
        <end position="87"/>
    </location>
</feature>
<organism evidence="6 7">
    <name type="scientific">Microlunatus soli</name>
    <dbReference type="NCBI Taxonomy" id="630515"/>
    <lineage>
        <taxon>Bacteria</taxon>
        <taxon>Bacillati</taxon>
        <taxon>Actinomycetota</taxon>
        <taxon>Actinomycetes</taxon>
        <taxon>Propionibacteriales</taxon>
        <taxon>Propionibacteriaceae</taxon>
        <taxon>Microlunatus</taxon>
    </lineage>
</organism>
<dbReference type="Gene3D" id="1.20.120.1630">
    <property type="match status" value="1"/>
</dbReference>
<keyword evidence="6" id="KW-0489">Methyltransferase</keyword>
<keyword evidence="4 5" id="KW-0472">Membrane</keyword>
<evidence type="ECO:0000313" key="7">
    <source>
        <dbReference type="Proteomes" id="UP000199103"/>
    </source>
</evidence>
<evidence type="ECO:0000256" key="1">
    <source>
        <dbReference type="ARBA" id="ARBA00004141"/>
    </source>
</evidence>
<keyword evidence="3 5" id="KW-1133">Transmembrane helix</keyword>
<keyword evidence="2 5" id="KW-0812">Transmembrane</keyword>
<dbReference type="Pfam" id="PF04140">
    <property type="entry name" value="ICMT"/>
    <property type="match status" value="1"/>
</dbReference>
<dbReference type="GO" id="GO:0032259">
    <property type="term" value="P:methylation"/>
    <property type="evidence" value="ECO:0007669"/>
    <property type="project" value="UniProtKB-KW"/>
</dbReference>
<feature type="transmembrane region" description="Helical" evidence="5">
    <location>
        <begin position="130"/>
        <end position="155"/>
    </location>
</feature>
<accession>A0A1H1N2V2</accession>
<dbReference type="Proteomes" id="UP000199103">
    <property type="component" value="Chromosome I"/>
</dbReference>
<dbReference type="STRING" id="630515.SAMN04489812_0357"/>
<evidence type="ECO:0000256" key="2">
    <source>
        <dbReference type="ARBA" id="ARBA00022692"/>
    </source>
</evidence>
<proteinExistence type="predicted"/>
<dbReference type="EMBL" id="LT629772">
    <property type="protein sequence ID" value="SDR93306.1"/>
    <property type="molecule type" value="Genomic_DNA"/>
</dbReference>
<dbReference type="AlphaFoldDB" id="A0A1H1N2V2"/>
<dbReference type="GO" id="GO:0016020">
    <property type="term" value="C:membrane"/>
    <property type="evidence" value="ECO:0007669"/>
    <property type="project" value="UniProtKB-SubCell"/>
</dbReference>
<sequence>MWFTLLTLLIGAERIAELVVAGRNRRWSLARGGVESGSRHYPVVVALQVGLLVGGPVEVWLRRPPVLLPFALVMFILVLAAQALRWWCIGTLGRQWNTRIIVVPGLGLVRRGPYRWLRHPNYVAVVVEGIALPLTGAARITAIAFTLTNLGFLWVRIRAEQRALAMAGTASAARSD</sequence>
<comment type="subcellular location">
    <subcellularLocation>
        <location evidence="1">Membrane</location>
        <topology evidence="1">Multi-pass membrane protein</topology>
    </subcellularLocation>
</comment>
<keyword evidence="6" id="KW-0808">Transferase</keyword>